<dbReference type="EMBL" id="VSSQ01001348">
    <property type="protein sequence ID" value="MPM07545.1"/>
    <property type="molecule type" value="Genomic_DNA"/>
</dbReference>
<comment type="caution">
    <text evidence="1">The sequence shown here is derived from an EMBL/GenBank/DDBJ whole genome shotgun (WGS) entry which is preliminary data.</text>
</comment>
<dbReference type="Pfam" id="PF07873">
    <property type="entry name" value="YabP"/>
    <property type="match status" value="1"/>
</dbReference>
<protein>
    <submittedName>
        <fullName evidence="1">Spore protein YabP</fullName>
    </submittedName>
</protein>
<evidence type="ECO:0000313" key="1">
    <source>
        <dbReference type="EMBL" id="MPM07545.1"/>
    </source>
</evidence>
<proteinExistence type="predicted"/>
<organism evidence="1">
    <name type="scientific">bioreactor metagenome</name>
    <dbReference type="NCBI Taxonomy" id="1076179"/>
    <lineage>
        <taxon>unclassified sequences</taxon>
        <taxon>metagenomes</taxon>
        <taxon>ecological metagenomes</taxon>
    </lineage>
</organism>
<dbReference type="NCBIfam" id="TIGR02892">
    <property type="entry name" value="spore_yabP"/>
    <property type="match status" value="1"/>
</dbReference>
<dbReference type="AlphaFoldDB" id="A0A644WUE5"/>
<reference evidence="1" key="1">
    <citation type="submission" date="2019-08" db="EMBL/GenBank/DDBJ databases">
        <authorList>
            <person name="Kucharzyk K."/>
            <person name="Murdoch R.W."/>
            <person name="Higgins S."/>
            <person name="Loffler F."/>
        </authorList>
    </citation>
    <scope>NUCLEOTIDE SEQUENCE</scope>
</reference>
<gene>
    <name evidence="1" type="primary">yabP_4</name>
    <name evidence="1" type="ORF">SDC9_53851</name>
</gene>
<name>A0A644WUE5_9ZZZZ</name>
<dbReference type="GO" id="GO:0030435">
    <property type="term" value="P:sporulation resulting in formation of a cellular spore"/>
    <property type="evidence" value="ECO:0007669"/>
    <property type="project" value="InterPro"/>
</dbReference>
<dbReference type="InterPro" id="IPR012504">
    <property type="entry name" value="Spore_YabP"/>
</dbReference>
<sequence length="90" mass="10074">MDEKTTQSLMLENKELLNVTGVDGVDNFNDETVVLITTKGKLTIKGQKLNISKLNVEEGKLVVKGVINSLIYSDYEGQKEKTSLVKRLFK</sequence>
<dbReference type="InterPro" id="IPR022476">
    <property type="entry name" value="Spore_YabP/YqfC"/>
</dbReference>
<dbReference type="Gene3D" id="2.60.40.2000">
    <property type="match status" value="1"/>
</dbReference>
<accession>A0A644WUE5</accession>
<dbReference type="InterPro" id="IPR038705">
    <property type="entry name" value="YabP_sf"/>
</dbReference>